<dbReference type="AlphaFoldDB" id="A0A1F7FJS8"/>
<evidence type="ECO:0000313" key="1">
    <source>
        <dbReference type="EMBL" id="OGK06831.1"/>
    </source>
</evidence>
<dbReference type="Proteomes" id="UP000179243">
    <property type="component" value="Unassembled WGS sequence"/>
</dbReference>
<dbReference type="NCBIfam" id="TIGR04183">
    <property type="entry name" value="Por_Secre_tail"/>
    <property type="match status" value="1"/>
</dbReference>
<sequence>MKSISLIVLSIVCYQIFAAQPSDVKGFFREGQAFITWEEDNSQTGEKYRVYRSASQITDINSADLIAEVNEGSSTWRDMHKKDGSLVDRCSGDQIIDKFVIYDDSVQLGTTTGLFVHTVHETVQTNYYYAVTTVAGVSENTVIDASNTCGPINELKQPAGAVRYLTTSASGTIKEWYIMWLDYALFKENYMGYAFSVALTMSSFSQGGAMPRLYLDGIGTMNVCAANYSNYGQGDLSDQGMPTWYFGHHKSLDYDGTSTVGYALKDTIANYIQYRIIKSALWARRKYNITDPRFKMEGFSMGGSGMYGFLMAFPSFVTYAGAQEGLTQYRVPGINENGDTIWASSAWGNYGRPNFSDHSQENPVKFLPFNDPDYPELDWVTQYNGMNIYDARDAANFLRINTAKSFGLLAAIHGGRDGSIPYARNGAHFEEYIKNSRHCFTYYYKAEAGHSSGQLQSNGMGGRIRWDESRPGFSNVPPRIVYLWNNYNSGLSYYGTDTSRGYCLDAKWGCIDAPIGGHKIAETDSSWSIPVFGIPLSNAPVGYTFGDYTLDITPRNLQQLEVWHGDTFVYTITDTADNMEASGEIIADSLNLLLIPQVPVRLNGAIAKVVLKSRSPTTGTGALGKMDFIKTGIAITPNPFNPSTIVSFGIGRKYSVRTSGQMNIYSMNGKIVRVLSVSSRIKDGYQVCWDGKDGSGRTLGAGVYFISITIDGKNIHEKLVLSK</sequence>
<organism evidence="1 2">
    <name type="scientific">Candidatus Raymondbacteria bacterium RIFOXYD12_FULL_49_13</name>
    <dbReference type="NCBI Taxonomy" id="1817890"/>
    <lineage>
        <taxon>Bacteria</taxon>
        <taxon>Raymondiibacteriota</taxon>
    </lineage>
</organism>
<evidence type="ECO:0008006" key="3">
    <source>
        <dbReference type="Google" id="ProtNLM"/>
    </source>
</evidence>
<dbReference type="EMBL" id="MFYX01000019">
    <property type="protein sequence ID" value="OGK06831.1"/>
    <property type="molecule type" value="Genomic_DNA"/>
</dbReference>
<proteinExistence type="predicted"/>
<comment type="caution">
    <text evidence="1">The sequence shown here is derived from an EMBL/GenBank/DDBJ whole genome shotgun (WGS) entry which is preliminary data.</text>
</comment>
<evidence type="ECO:0000313" key="2">
    <source>
        <dbReference type="Proteomes" id="UP000179243"/>
    </source>
</evidence>
<dbReference type="InterPro" id="IPR026444">
    <property type="entry name" value="Secre_tail"/>
</dbReference>
<dbReference type="InterPro" id="IPR029058">
    <property type="entry name" value="AB_hydrolase_fold"/>
</dbReference>
<accession>A0A1F7FJS8</accession>
<dbReference type="SUPFAM" id="SSF53474">
    <property type="entry name" value="alpha/beta-Hydrolases"/>
    <property type="match status" value="1"/>
</dbReference>
<gene>
    <name evidence="1" type="ORF">A2519_02885</name>
</gene>
<name>A0A1F7FJS8_UNCRA</name>
<dbReference type="Gene3D" id="2.60.40.4070">
    <property type="match status" value="1"/>
</dbReference>
<reference evidence="1 2" key="1">
    <citation type="journal article" date="2016" name="Nat. Commun.">
        <title>Thousands of microbial genomes shed light on interconnected biogeochemical processes in an aquifer system.</title>
        <authorList>
            <person name="Anantharaman K."/>
            <person name="Brown C.T."/>
            <person name="Hug L.A."/>
            <person name="Sharon I."/>
            <person name="Castelle C.J."/>
            <person name="Probst A.J."/>
            <person name="Thomas B.C."/>
            <person name="Singh A."/>
            <person name="Wilkins M.J."/>
            <person name="Karaoz U."/>
            <person name="Brodie E.L."/>
            <person name="Williams K.H."/>
            <person name="Hubbard S.S."/>
            <person name="Banfield J.F."/>
        </authorList>
    </citation>
    <scope>NUCLEOTIDE SEQUENCE [LARGE SCALE GENOMIC DNA]</scope>
</reference>
<protein>
    <recommendedName>
        <fullName evidence="3">FlgD Ig-like domain-containing protein</fullName>
    </recommendedName>
</protein>
<dbReference type="Gene3D" id="3.40.50.1820">
    <property type="entry name" value="alpha/beta hydrolase"/>
    <property type="match status" value="1"/>
</dbReference>